<organism evidence="2 3">
    <name type="scientific">Timema podura</name>
    <name type="common">Walking stick</name>
    <dbReference type="NCBI Taxonomy" id="61482"/>
    <lineage>
        <taxon>Eukaryota</taxon>
        <taxon>Metazoa</taxon>
        <taxon>Ecdysozoa</taxon>
        <taxon>Arthropoda</taxon>
        <taxon>Hexapoda</taxon>
        <taxon>Insecta</taxon>
        <taxon>Pterygota</taxon>
        <taxon>Neoptera</taxon>
        <taxon>Polyneoptera</taxon>
        <taxon>Phasmatodea</taxon>
        <taxon>Timematodea</taxon>
        <taxon>Timematoidea</taxon>
        <taxon>Timematidae</taxon>
        <taxon>Timema</taxon>
    </lineage>
</organism>
<protein>
    <recommendedName>
        <fullName evidence="4">Gamma-glutamylcyclotransferase</fullName>
    </recommendedName>
</protein>
<dbReference type="InterPro" id="IPR013024">
    <property type="entry name" value="GGCT-like"/>
</dbReference>
<keyword evidence="1" id="KW-0472">Membrane</keyword>
<proteinExistence type="predicted"/>
<evidence type="ECO:0000313" key="3">
    <source>
        <dbReference type="Proteomes" id="UP001153148"/>
    </source>
</evidence>
<evidence type="ECO:0000313" key="2">
    <source>
        <dbReference type="EMBL" id="CAG2059740.1"/>
    </source>
</evidence>
<name>A0ABN7NW71_TIMPD</name>
<keyword evidence="1" id="KW-0812">Transmembrane</keyword>
<keyword evidence="1" id="KW-1133">Transmembrane helix</keyword>
<feature type="non-terminal residue" evidence="2">
    <location>
        <position position="206"/>
    </location>
</feature>
<feature type="transmembrane region" description="Helical" evidence="1">
    <location>
        <begin position="136"/>
        <end position="156"/>
    </location>
</feature>
<evidence type="ECO:0000256" key="1">
    <source>
        <dbReference type="SAM" id="Phobius"/>
    </source>
</evidence>
<reference evidence="2" key="1">
    <citation type="submission" date="2021-03" db="EMBL/GenBank/DDBJ databases">
        <authorList>
            <person name="Tran Van P."/>
        </authorList>
    </citation>
    <scope>NUCLEOTIDE SEQUENCE</scope>
</reference>
<gene>
    <name evidence="2" type="ORF">TPAB3V08_LOCUS6699</name>
</gene>
<dbReference type="CDD" id="cd06661">
    <property type="entry name" value="GGCT_like"/>
    <property type="match status" value="1"/>
</dbReference>
<dbReference type="Gene3D" id="3.10.490.10">
    <property type="entry name" value="Gamma-glutamyl cyclotransferase-like"/>
    <property type="match status" value="1"/>
</dbReference>
<comment type="caution">
    <text evidence="2">The sequence shown here is derived from an EMBL/GenBank/DDBJ whole genome shotgun (WGS) entry which is preliminary data.</text>
</comment>
<dbReference type="EMBL" id="CAJPIN010010400">
    <property type="protein sequence ID" value="CAG2059740.1"/>
    <property type="molecule type" value="Genomic_DNA"/>
</dbReference>
<evidence type="ECO:0008006" key="4">
    <source>
        <dbReference type="Google" id="ProtNLM"/>
    </source>
</evidence>
<dbReference type="Proteomes" id="UP001153148">
    <property type="component" value="Unassembled WGS sequence"/>
</dbReference>
<keyword evidence="3" id="KW-1185">Reference proteome</keyword>
<sequence length="206" mass="23152">MELKMLPWTYNLSQSFIPPVLDWIASDKEIRVQAQLSVLKNSFYCGDVFRLFFHFFLPSSLLDSCCSLIISALSSVHQILMSLSAAMYSSYVQSGDNLCHVSSSHSRVKVWGAEEGAVDEPGCGSIVNFGMPCRSAISVLVIFFSSTSWMISYFFLSNYRLDFHGAVTKRWGGCSATIVPDNNHYVWGVIWELDNSDMPKSRQVSR</sequence>
<accession>A0ABN7NW71</accession>